<dbReference type="Proteomes" id="UP000585802">
    <property type="component" value="Unassembled WGS sequence"/>
</dbReference>
<dbReference type="Gene3D" id="2.60.40.1120">
    <property type="entry name" value="Carboxypeptidase-like, regulatory domain"/>
    <property type="match status" value="1"/>
</dbReference>
<keyword evidence="1" id="KW-0472">Membrane</keyword>
<dbReference type="CDD" id="cd00146">
    <property type="entry name" value="PKD"/>
    <property type="match status" value="2"/>
</dbReference>
<feature type="domain" description="PKD" evidence="2">
    <location>
        <begin position="447"/>
        <end position="511"/>
    </location>
</feature>
<evidence type="ECO:0000259" key="2">
    <source>
        <dbReference type="PROSITE" id="PS50093"/>
    </source>
</evidence>
<dbReference type="Pfam" id="PF13620">
    <property type="entry name" value="CarboxypepD_reg"/>
    <property type="match status" value="1"/>
</dbReference>
<evidence type="ECO:0000313" key="4">
    <source>
        <dbReference type="Proteomes" id="UP000585802"/>
    </source>
</evidence>
<dbReference type="EMBL" id="DUCX01000024">
    <property type="protein sequence ID" value="HIF37089.1"/>
    <property type="molecule type" value="Genomic_DNA"/>
</dbReference>
<dbReference type="PROSITE" id="PS50093">
    <property type="entry name" value="PKD"/>
    <property type="match status" value="2"/>
</dbReference>
<reference evidence="4" key="1">
    <citation type="journal article" date="2019" name="bioRxiv">
        <title>Genome diversification in globally distributed novel marine Proteobacteria is linked to environmental adaptation.</title>
        <authorList>
            <person name="Zhou Z."/>
            <person name="Tran P.Q."/>
            <person name="Kieft K."/>
            <person name="Anantharaman K."/>
        </authorList>
    </citation>
    <scope>NUCLEOTIDE SEQUENCE [LARGE SCALE GENOMIC DNA]</scope>
</reference>
<dbReference type="SUPFAM" id="SSF49299">
    <property type="entry name" value="PKD domain"/>
    <property type="match status" value="2"/>
</dbReference>
<name>A0A7J4GSW9_9ARCH</name>
<evidence type="ECO:0000256" key="1">
    <source>
        <dbReference type="SAM" id="Phobius"/>
    </source>
</evidence>
<gene>
    <name evidence="3" type="ORF">EYQ70_01535</name>
</gene>
<feature type="domain" description="PKD" evidence="2">
    <location>
        <begin position="550"/>
        <end position="579"/>
    </location>
</feature>
<organism evidence="3 4">
    <name type="scientific">Marine Group III euryarchaeote</name>
    <dbReference type="NCBI Taxonomy" id="2173149"/>
    <lineage>
        <taxon>Archaea</taxon>
        <taxon>Methanobacteriati</taxon>
        <taxon>Thermoplasmatota</taxon>
        <taxon>Thermoplasmata</taxon>
        <taxon>Candidatus Thermoprofundales</taxon>
    </lineage>
</organism>
<proteinExistence type="predicted"/>
<dbReference type="SMART" id="SM00089">
    <property type="entry name" value="PKD"/>
    <property type="match status" value="3"/>
</dbReference>
<keyword evidence="1" id="KW-1133">Transmembrane helix</keyword>
<feature type="transmembrane region" description="Helical" evidence="1">
    <location>
        <begin position="733"/>
        <end position="754"/>
    </location>
</feature>
<protein>
    <submittedName>
        <fullName evidence="3">PKD domain-containing protein</fullName>
    </submittedName>
</protein>
<dbReference type="SUPFAM" id="SSF49478">
    <property type="entry name" value="Cna protein B-type domain"/>
    <property type="match status" value="1"/>
</dbReference>
<dbReference type="InterPro" id="IPR035986">
    <property type="entry name" value="PKD_dom_sf"/>
</dbReference>
<comment type="caution">
    <text evidence="3">The sequence shown here is derived from an EMBL/GenBank/DDBJ whole genome shotgun (WGS) entry which is preliminary data.</text>
</comment>
<sequence>MLSGEMNMTEKRNSRIALLAVVMLLSGALLGLISEDASAANAVGFISSDSPSGVSVTFINQETGASQSVTSSADGSYSFNNLDDGEYSVRYSKVGFLSVLDTWSVPSDLPLDDVAMYLAPAGSTSVTVNVKDGGGTDINGATVSLMSATTEDSWWTDAPVGYTVSNSTDVAGDAGFDSLTSDEYVIRVEASGYATTFGNTSDTNIVMLALDDTNKQTVRVYDPSGSPLGDATVFMYDATSSTWYGANKVGYTYYLQPSAGSEVYVYAYHGSNNNPSVLKIASVSEPATHNMEVGSNSAANDGIVYINSAPSQGAQSVTPMYDDRMIKLNPGPSASIDVTGTTDVDGSHIVAAGSEVNFSGSSSTSPIGGISYNWGSSSDVDYSASFTESGTVTLIVTDEFGATDSTTVDIIADGEAPAPDFTATVKSSTDDDGTAYNETNVEEDYTTVVFDASSSTDAVGIDSYSWDFGDESTDTGNVTNHIFANPGNFDVILTVTDVAGNNDSKTMTISVKDVTIPSAEFSWSYTNETGGMVSGAAMEGEPTHFNANGSTDNSGGDLTYTWDFGDGETASGVTTSHTFGNLTDDGFNVVLTVSDASDNADVISYNIKPAQKERPDLYISELSFSNDNPTEGSTVTFEAIVKLLGMNITDSFEVGFFLDTADGEQIGSEIVDGSNMSFGIEHGFNVSTTWKATSGAHTIVVVADTLNVIDESEEKNDLSKVITVSSEDDSSDVTSMIMIIAVVLLSVGSVGYIYRDSLFSK</sequence>
<dbReference type="AlphaFoldDB" id="A0A7J4GSW9"/>
<keyword evidence="1" id="KW-0812">Transmembrane</keyword>
<dbReference type="InterPro" id="IPR000601">
    <property type="entry name" value="PKD_dom"/>
</dbReference>
<evidence type="ECO:0000313" key="3">
    <source>
        <dbReference type="EMBL" id="HIF37089.1"/>
    </source>
</evidence>
<dbReference type="Gene3D" id="2.60.40.10">
    <property type="entry name" value="Immunoglobulins"/>
    <property type="match status" value="4"/>
</dbReference>
<dbReference type="InterPro" id="IPR013783">
    <property type="entry name" value="Ig-like_fold"/>
</dbReference>
<accession>A0A7J4GSW9</accession>
<dbReference type="InterPro" id="IPR022409">
    <property type="entry name" value="PKD/Chitinase_dom"/>
</dbReference>
<dbReference type="Pfam" id="PF07705">
    <property type="entry name" value="CARDB"/>
    <property type="match status" value="1"/>
</dbReference>
<dbReference type="Pfam" id="PF18911">
    <property type="entry name" value="PKD_4"/>
    <property type="match status" value="2"/>
</dbReference>
<dbReference type="InterPro" id="IPR011635">
    <property type="entry name" value="CARDB"/>
</dbReference>